<dbReference type="Pfam" id="PF03171">
    <property type="entry name" value="2OG-FeII_Oxy"/>
    <property type="match status" value="1"/>
</dbReference>
<dbReference type="PANTHER" id="PTHR47990">
    <property type="entry name" value="2-OXOGLUTARATE (2OG) AND FE(II)-DEPENDENT OXYGENASE SUPERFAMILY PROTEIN-RELATED"/>
    <property type="match status" value="1"/>
</dbReference>
<dbReference type="InterPro" id="IPR027443">
    <property type="entry name" value="IPNS-like_sf"/>
</dbReference>
<dbReference type="InterPro" id="IPR050231">
    <property type="entry name" value="Iron_ascorbate_oxido_reductase"/>
</dbReference>
<sequence>ETIRSYASSLQNLAEKITKMILASLGLDVKAFYSSDFENCPFVLRINGYSSREKSIGEEALPCHADLGCLTLLYQDDEGGLEIRAKEGKWFSVKPLPHSFVINVGDALKAWSNGRCRSAEHRVVYTGWKNRMSIAMFSVFPDKKEIWAPAELVDQENPRRYKPFIYSELVHEVLTNKENREIATALERFAGL</sequence>
<evidence type="ECO:0000313" key="2">
    <source>
        <dbReference type="EMBL" id="KAH9325198.1"/>
    </source>
</evidence>
<feature type="non-terminal residue" evidence="2">
    <location>
        <position position="192"/>
    </location>
</feature>
<keyword evidence="3" id="KW-1185">Reference proteome</keyword>
<proteinExistence type="predicted"/>
<evidence type="ECO:0000313" key="3">
    <source>
        <dbReference type="Proteomes" id="UP000824469"/>
    </source>
</evidence>
<dbReference type="Proteomes" id="UP000824469">
    <property type="component" value="Unassembled WGS sequence"/>
</dbReference>
<feature type="domain" description="Fe2OG dioxygenase" evidence="1">
    <location>
        <begin position="40"/>
        <end position="140"/>
    </location>
</feature>
<gene>
    <name evidence="2" type="ORF">KI387_005376</name>
</gene>
<dbReference type="InterPro" id="IPR044861">
    <property type="entry name" value="IPNS-like_FE2OG_OXY"/>
</dbReference>
<dbReference type="PROSITE" id="PS51471">
    <property type="entry name" value="FE2OG_OXY"/>
    <property type="match status" value="1"/>
</dbReference>
<dbReference type="InterPro" id="IPR005123">
    <property type="entry name" value="Oxoglu/Fe-dep_dioxygenase_dom"/>
</dbReference>
<dbReference type="Gene3D" id="2.60.120.330">
    <property type="entry name" value="B-lactam Antibiotic, Isopenicillin N Synthase, Chain"/>
    <property type="match status" value="1"/>
</dbReference>
<protein>
    <recommendedName>
        <fullName evidence="1">Fe2OG dioxygenase domain-containing protein</fullName>
    </recommendedName>
</protein>
<dbReference type="EMBL" id="JAHRHJ020000002">
    <property type="protein sequence ID" value="KAH9325198.1"/>
    <property type="molecule type" value="Genomic_DNA"/>
</dbReference>
<name>A0AA38GNF4_TAXCH</name>
<organism evidence="2 3">
    <name type="scientific">Taxus chinensis</name>
    <name type="common">Chinese yew</name>
    <name type="synonym">Taxus wallichiana var. chinensis</name>
    <dbReference type="NCBI Taxonomy" id="29808"/>
    <lineage>
        <taxon>Eukaryota</taxon>
        <taxon>Viridiplantae</taxon>
        <taxon>Streptophyta</taxon>
        <taxon>Embryophyta</taxon>
        <taxon>Tracheophyta</taxon>
        <taxon>Spermatophyta</taxon>
        <taxon>Pinopsida</taxon>
        <taxon>Pinidae</taxon>
        <taxon>Conifers II</taxon>
        <taxon>Cupressales</taxon>
        <taxon>Taxaceae</taxon>
        <taxon>Taxus</taxon>
    </lineage>
</organism>
<evidence type="ECO:0000259" key="1">
    <source>
        <dbReference type="PROSITE" id="PS51471"/>
    </source>
</evidence>
<dbReference type="SUPFAM" id="SSF51197">
    <property type="entry name" value="Clavaminate synthase-like"/>
    <property type="match status" value="1"/>
</dbReference>
<reference evidence="2 3" key="1">
    <citation type="journal article" date="2021" name="Nat. Plants">
        <title>The Taxus genome provides insights into paclitaxel biosynthesis.</title>
        <authorList>
            <person name="Xiong X."/>
            <person name="Gou J."/>
            <person name="Liao Q."/>
            <person name="Li Y."/>
            <person name="Zhou Q."/>
            <person name="Bi G."/>
            <person name="Li C."/>
            <person name="Du R."/>
            <person name="Wang X."/>
            <person name="Sun T."/>
            <person name="Guo L."/>
            <person name="Liang H."/>
            <person name="Lu P."/>
            <person name="Wu Y."/>
            <person name="Zhang Z."/>
            <person name="Ro D.K."/>
            <person name="Shang Y."/>
            <person name="Huang S."/>
            <person name="Yan J."/>
        </authorList>
    </citation>
    <scope>NUCLEOTIDE SEQUENCE [LARGE SCALE GENOMIC DNA]</scope>
    <source>
        <strain evidence="2">Ta-2019</strain>
    </source>
</reference>
<dbReference type="AlphaFoldDB" id="A0AA38GNF4"/>
<accession>A0AA38GNF4</accession>
<comment type="caution">
    <text evidence="2">The sequence shown here is derived from an EMBL/GenBank/DDBJ whole genome shotgun (WGS) entry which is preliminary data.</text>
</comment>
<dbReference type="OMA" id="HYIYINT"/>